<keyword evidence="2" id="KW-0677">Repeat</keyword>
<dbReference type="GO" id="GO:0000978">
    <property type="term" value="F:RNA polymerase II cis-regulatory region sequence-specific DNA binding"/>
    <property type="evidence" value="ECO:0007669"/>
    <property type="project" value="TreeGrafter"/>
</dbReference>
<dbReference type="PANTHER" id="PTHR45614">
    <property type="entry name" value="MYB PROTEIN-RELATED"/>
    <property type="match status" value="1"/>
</dbReference>
<dbReference type="GO" id="GO:0000981">
    <property type="term" value="F:DNA-binding transcription factor activity, RNA polymerase II-specific"/>
    <property type="evidence" value="ECO:0007669"/>
    <property type="project" value="TreeGrafter"/>
</dbReference>
<accession>A0A6A5PJG9</accession>
<keyword evidence="5" id="KW-0539">Nucleus</keyword>
<comment type="caution">
    <text evidence="6">The sequence shown here is derived from an EMBL/GenBank/DDBJ whole genome shotgun (WGS) entry which is preliminary data.</text>
</comment>
<organism evidence="6 7">
    <name type="scientific">Lupinus albus</name>
    <name type="common">White lupine</name>
    <name type="synonym">Lupinus termis</name>
    <dbReference type="NCBI Taxonomy" id="3870"/>
    <lineage>
        <taxon>Eukaryota</taxon>
        <taxon>Viridiplantae</taxon>
        <taxon>Streptophyta</taxon>
        <taxon>Embryophyta</taxon>
        <taxon>Tracheophyta</taxon>
        <taxon>Spermatophyta</taxon>
        <taxon>Magnoliopsida</taxon>
        <taxon>eudicotyledons</taxon>
        <taxon>Gunneridae</taxon>
        <taxon>Pentapetalae</taxon>
        <taxon>rosids</taxon>
        <taxon>fabids</taxon>
        <taxon>Fabales</taxon>
        <taxon>Fabaceae</taxon>
        <taxon>Papilionoideae</taxon>
        <taxon>50 kb inversion clade</taxon>
        <taxon>genistoids sensu lato</taxon>
        <taxon>core genistoids</taxon>
        <taxon>Genisteae</taxon>
        <taxon>Lupinus</taxon>
    </lineage>
</organism>
<keyword evidence="7" id="KW-1185">Reference proteome</keyword>
<dbReference type="CDD" id="cd00167">
    <property type="entry name" value="SANT"/>
    <property type="match status" value="2"/>
</dbReference>
<dbReference type="SUPFAM" id="SSF46689">
    <property type="entry name" value="Homeodomain-like"/>
    <property type="match status" value="1"/>
</dbReference>
<dbReference type="InterPro" id="IPR009057">
    <property type="entry name" value="Homeodomain-like_sf"/>
</dbReference>
<evidence type="ECO:0000256" key="2">
    <source>
        <dbReference type="ARBA" id="ARBA00022737"/>
    </source>
</evidence>
<evidence type="ECO:0000256" key="5">
    <source>
        <dbReference type="ARBA" id="ARBA00023242"/>
    </source>
</evidence>
<dbReference type="AlphaFoldDB" id="A0A6A5PJG9"/>
<dbReference type="Proteomes" id="UP000447434">
    <property type="component" value="Chromosome 3"/>
</dbReference>
<reference evidence="7" key="1">
    <citation type="journal article" date="2020" name="Nat. Commun.">
        <title>Genome sequence of the cluster root forming white lupin.</title>
        <authorList>
            <person name="Hufnagel B."/>
            <person name="Marques A."/>
            <person name="Soriano A."/>
            <person name="Marques L."/>
            <person name="Divol F."/>
            <person name="Doumas P."/>
            <person name="Sallet E."/>
            <person name="Mancinotti D."/>
            <person name="Carrere S."/>
            <person name="Marande W."/>
            <person name="Arribat S."/>
            <person name="Keller J."/>
            <person name="Huneau C."/>
            <person name="Blein T."/>
            <person name="Aime D."/>
            <person name="Laguerre M."/>
            <person name="Taylor J."/>
            <person name="Schubert V."/>
            <person name="Nelson M."/>
            <person name="Geu-Flores F."/>
            <person name="Crespi M."/>
            <person name="Gallardo-Guerrero K."/>
            <person name="Delaux P.-M."/>
            <person name="Salse J."/>
            <person name="Berges H."/>
            <person name="Guyot R."/>
            <person name="Gouzy J."/>
            <person name="Peret B."/>
        </authorList>
    </citation>
    <scope>NUCLEOTIDE SEQUENCE [LARGE SCALE GENOMIC DNA]</scope>
    <source>
        <strain evidence="7">cv. Amiga</strain>
    </source>
</reference>
<evidence type="ECO:0000256" key="4">
    <source>
        <dbReference type="ARBA" id="ARBA00023125"/>
    </source>
</evidence>
<dbReference type="PANTHER" id="PTHR45614:SF285">
    <property type="entry name" value="TRANSCRIPTION FACTOR MYB98"/>
    <property type="match status" value="1"/>
</dbReference>
<dbReference type="SMART" id="SM00717">
    <property type="entry name" value="SANT"/>
    <property type="match status" value="2"/>
</dbReference>
<proteinExistence type="predicted"/>
<evidence type="ECO:0000313" key="6">
    <source>
        <dbReference type="EMBL" id="KAE9617189.1"/>
    </source>
</evidence>
<dbReference type="Gene3D" id="1.10.10.60">
    <property type="entry name" value="Homeodomain-like"/>
    <property type="match status" value="2"/>
</dbReference>
<keyword evidence="3" id="KW-0805">Transcription regulation</keyword>
<dbReference type="OrthoDB" id="2143914at2759"/>
<evidence type="ECO:0000256" key="1">
    <source>
        <dbReference type="ARBA" id="ARBA00004123"/>
    </source>
</evidence>
<dbReference type="InterPro" id="IPR001005">
    <property type="entry name" value="SANT/Myb"/>
</dbReference>
<dbReference type="PROSITE" id="PS50090">
    <property type="entry name" value="MYB_LIKE"/>
    <property type="match status" value="2"/>
</dbReference>
<keyword evidence="3" id="KW-0804">Transcription</keyword>
<name>A0A6A5PJG9_LUPAL</name>
<comment type="subcellular location">
    <subcellularLocation>
        <location evidence="1">Nucleus</location>
    </subcellularLocation>
</comment>
<dbReference type="Pfam" id="PF13921">
    <property type="entry name" value="Myb_DNA-bind_6"/>
    <property type="match status" value="1"/>
</dbReference>
<evidence type="ECO:0000256" key="3">
    <source>
        <dbReference type="ARBA" id="ARBA00023015"/>
    </source>
</evidence>
<sequence length="348" mass="39607">MEFDPNSANKFPYLSGIFPEDPNIKLEKLIILPPPQTSILVPTSPNNTNNFHHFQHYYDLLNGANHHNGFVMVGPSSSTTNSFSMLSNPSSSSSSGESLRNHAKIEDMLGYLNNDKYLGDFSKTNPIECGVSSQPQIGLSLSPPVVYASTTGNNTEIMHHITTKGQWTQDEDRVLIQLVKYFGPGKWSRIAELMKGRVGKQCRYRWNNHLQPNIKKDPWSNEEDKILIEAHKEVGNKWIEIAKRLPGRTENTIKNHWNVIKRRKNNAKKKSHKTTYSNGTLLHNYIMQVTKGGADKELNKTMSNNNMTLKNENCNDVGVLSKGEFSSKDWRTMVYDHQQSYEVGWNLQ</sequence>
<gene>
    <name evidence="6" type="ORF">Lalb_Chr03g0032791</name>
</gene>
<dbReference type="InterPro" id="IPR050560">
    <property type="entry name" value="MYB_TF"/>
</dbReference>
<dbReference type="EMBL" id="WOCE01000003">
    <property type="protein sequence ID" value="KAE9617189.1"/>
    <property type="molecule type" value="Genomic_DNA"/>
</dbReference>
<protein>
    <submittedName>
        <fullName evidence="6">Putative transcription factor MYB-HB-like family</fullName>
    </submittedName>
</protein>
<dbReference type="InterPro" id="IPR017930">
    <property type="entry name" value="Myb_dom"/>
</dbReference>
<keyword evidence="4" id="KW-0238">DNA-binding</keyword>
<dbReference type="GO" id="GO:0005634">
    <property type="term" value="C:nucleus"/>
    <property type="evidence" value="ECO:0007669"/>
    <property type="project" value="UniProtKB-SubCell"/>
</dbReference>
<evidence type="ECO:0000313" key="7">
    <source>
        <dbReference type="Proteomes" id="UP000447434"/>
    </source>
</evidence>
<dbReference type="FunFam" id="1.10.10.60:FF:000010">
    <property type="entry name" value="Transcriptional activator Myb isoform A"/>
    <property type="match status" value="1"/>
</dbReference>
<dbReference type="PROSITE" id="PS51294">
    <property type="entry name" value="HTH_MYB"/>
    <property type="match status" value="2"/>
</dbReference>